<dbReference type="NCBIfam" id="NF004397">
    <property type="entry name" value="PRK05755.1"/>
    <property type="match status" value="1"/>
</dbReference>
<dbReference type="Pfam" id="PF00476">
    <property type="entry name" value="DNA_pol_A"/>
    <property type="match status" value="1"/>
</dbReference>
<keyword evidence="6 11" id="KW-0239">DNA-directed DNA polymerase</keyword>
<dbReference type="SMART" id="SM00279">
    <property type="entry name" value="HhH2"/>
    <property type="match status" value="1"/>
</dbReference>
<feature type="domain" description="DNA-directed DNA polymerase family A palm" evidence="13">
    <location>
        <begin position="629"/>
        <end position="835"/>
    </location>
</feature>
<dbReference type="GO" id="GO:0003887">
    <property type="term" value="F:DNA-directed DNA polymerase activity"/>
    <property type="evidence" value="ECO:0007669"/>
    <property type="project" value="UniProtKB-EC"/>
</dbReference>
<dbReference type="SMART" id="SM00482">
    <property type="entry name" value="POLAc"/>
    <property type="match status" value="1"/>
</dbReference>
<keyword evidence="4 11" id="KW-0235">DNA replication</keyword>
<evidence type="ECO:0000256" key="11">
    <source>
        <dbReference type="RuleBase" id="RU004460"/>
    </source>
</evidence>
<evidence type="ECO:0000256" key="10">
    <source>
        <dbReference type="NCBIfam" id="TIGR00593"/>
    </source>
</evidence>
<comment type="subunit">
    <text evidence="11">Single-chain monomer with multiple functions.</text>
</comment>
<name>A0ABR7NH46_9FIRM</name>
<dbReference type="InterPro" id="IPR001098">
    <property type="entry name" value="DNA-dir_DNA_pol_A_palm_dom"/>
</dbReference>
<dbReference type="Pfam" id="PF01367">
    <property type="entry name" value="5_3_exonuc"/>
    <property type="match status" value="1"/>
</dbReference>
<evidence type="ECO:0000259" key="13">
    <source>
        <dbReference type="SMART" id="SM00482"/>
    </source>
</evidence>
<dbReference type="CDD" id="cd08637">
    <property type="entry name" value="DNA_pol_A_pol_I_C"/>
    <property type="match status" value="1"/>
</dbReference>
<evidence type="ECO:0000256" key="1">
    <source>
        <dbReference type="ARBA" id="ARBA00007705"/>
    </source>
</evidence>
<dbReference type="InterPro" id="IPR019760">
    <property type="entry name" value="DNA-dir_DNA_pol_A_CS"/>
</dbReference>
<dbReference type="SUPFAM" id="SSF88723">
    <property type="entry name" value="PIN domain-like"/>
    <property type="match status" value="1"/>
</dbReference>
<keyword evidence="11" id="KW-0269">Exonuclease</keyword>
<dbReference type="PROSITE" id="PS00447">
    <property type="entry name" value="DNA_POLYMERASE_A"/>
    <property type="match status" value="1"/>
</dbReference>
<dbReference type="Pfam" id="PF02739">
    <property type="entry name" value="5_3_exonuc_N"/>
    <property type="match status" value="1"/>
</dbReference>
<keyword evidence="15" id="KW-1185">Reference proteome</keyword>
<keyword evidence="7 11" id="KW-0238">DNA-binding</keyword>
<feature type="domain" description="5'-3' exonuclease" evidence="12">
    <location>
        <begin position="1"/>
        <end position="263"/>
    </location>
</feature>
<dbReference type="InterPro" id="IPR036397">
    <property type="entry name" value="RNaseH_sf"/>
</dbReference>
<dbReference type="InterPro" id="IPR008918">
    <property type="entry name" value="HhH2"/>
</dbReference>
<dbReference type="PANTHER" id="PTHR10133:SF27">
    <property type="entry name" value="DNA POLYMERASE NU"/>
    <property type="match status" value="1"/>
</dbReference>
<dbReference type="Proteomes" id="UP000658131">
    <property type="component" value="Unassembled WGS sequence"/>
</dbReference>
<dbReference type="CDD" id="cd09859">
    <property type="entry name" value="PIN_53EXO"/>
    <property type="match status" value="1"/>
</dbReference>
<dbReference type="Gene3D" id="3.30.420.10">
    <property type="entry name" value="Ribonuclease H-like superfamily/Ribonuclease H"/>
    <property type="match status" value="1"/>
</dbReference>
<dbReference type="InterPro" id="IPR020045">
    <property type="entry name" value="DNA_polI_H3TH"/>
</dbReference>
<evidence type="ECO:0000256" key="7">
    <source>
        <dbReference type="ARBA" id="ARBA00023125"/>
    </source>
</evidence>
<evidence type="ECO:0000256" key="8">
    <source>
        <dbReference type="ARBA" id="ARBA00023204"/>
    </source>
</evidence>
<evidence type="ECO:0000256" key="2">
    <source>
        <dbReference type="ARBA" id="ARBA00022679"/>
    </source>
</evidence>
<dbReference type="EMBL" id="JACRTB010000006">
    <property type="protein sequence ID" value="MBC8575722.1"/>
    <property type="molecule type" value="Genomic_DNA"/>
</dbReference>
<dbReference type="SUPFAM" id="SSF47807">
    <property type="entry name" value="5' to 3' exonuclease, C-terminal subdomain"/>
    <property type="match status" value="1"/>
</dbReference>
<sequence>MKLLAVDSNSILNRAYYGVKPLTTREGQFTNGIYGFLNILLKLVEENAPDAVAFAFDLRAPTFRHRMFDGYKAGRKGMPGELAQQVEPLKELLTLMGYPILSLEGYEADDILGTLGERCRAAGDECVIATGDRDSFQLVGGGVTVRLAFTRGGQSGAEVIDEAAIRERYGVSPRQMIEVKALMGDSSDNIPGVAGIGEKTALALIQQFGTLDGVYERIDDPAIRKGVREKLLRDRETAYKSRALAEINCAAPISQTLGELYPKPRQDGPLYALLDRLELRSVISRLGLSPGETAGANAAPTAPKPALPAAVNDLDAAKALLDGTDPVSALLEYRGKQPCRAALAGLSAAALFEAGAPGWDDFLGALCRCAAPLSLTDSKEWYRSRFLTDPDSQPPLAAFDPVLAGYLLSPLSSGYSLESLCAGRNLDPPALSLPEGISPELSALAQRAAVLPALTAALSAELEEKGMKRLLGEIEIPLARVLASMEALGFSLDEQGLTDYGRELDTDLAELTARIYFLAGGEFNINSPKQLGEVLFDRLGLPARKKTKSGFSTDADTLDGLRKYHPIIDDILSYRKLAKLKSTYVDGLLAQVDSDHRVRSVFRQTETRTGRISSTEPNLQNIPVRTERGSQLRRFFYAPAGRLLVDADYSQIELRVLAHIADDPAMIEAFVHNLDIHTRTAAQVFDMPEEFVTPQMRSSAKAVNFGIVYGIGAYSLSQDIGVSVAEADRYIKSYLANYQGVRRYMQESVAFGTEHGYVQTMFGRRRPLPELAASNRVTHAFGERVAMNTPIQGTAADIIKLAMVRVYDRLRAEGMKARLILQVHDELIVEAPEEEAEQAAKLLTEEMERVVSLKVPLLAEAKTGRNWLEAK</sequence>
<evidence type="ECO:0000256" key="3">
    <source>
        <dbReference type="ARBA" id="ARBA00022695"/>
    </source>
</evidence>
<dbReference type="Gene3D" id="3.40.50.1010">
    <property type="entry name" value="5'-nuclease"/>
    <property type="match status" value="1"/>
</dbReference>
<dbReference type="Gene3D" id="3.30.70.370">
    <property type="match status" value="1"/>
</dbReference>
<comment type="similarity">
    <text evidence="1 11">Belongs to the DNA polymerase type-A family.</text>
</comment>
<dbReference type="NCBIfam" id="TIGR00593">
    <property type="entry name" value="pola"/>
    <property type="match status" value="1"/>
</dbReference>
<keyword evidence="5 11" id="KW-0227">DNA damage</keyword>
<evidence type="ECO:0000259" key="12">
    <source>
        <dbReference type="SMART" id="SM00475"/>
    </source>
</evidence>
<keyword evidence="11" id="KW-0378">Hydrolase</keyword>
<dbReference type="InterPro" id="IPR043502">
    <property type="entry name" value="DNA/RNA_pol_sf"/>
</dbReference>
<keyword evidence="11" id="KW-0540">Nuclease</keyword>
<evidence type="ECO:0000313" key="15">
    <source>
        <dbReference type="Proteomes" id="UP000658131"/>
    </source>
</evidence>
<keyword evidence="2 11" id="KW-0808">Transferase</keyword>
<evidence type="ECO:0000256" key="5">
    <source>
        <dbReference type="ARBA" id="ARBA00022763"/>
    </source>
</evidence>
<dbReference type="InterPro" id="IPR018320">
    <property type="entry name" value="DNA_polymerase_1"/>
</dbReference>
<evidence type="ECO:0000256" key="4">
    <source>
        <dbReference type="ARBA" id="ARBA00022705"/>
    </source>
</evidence>
<comment type="catalytic activity">
    <reaction evidence="9 11">
        <text>DNA(n) + a 2'-deoxyribonucleoside 5'-triphosphate = DNA(n+1) + diphosphate</text>
        <dbReference type="Rhea" id="RHEA:22508"/>
        <dbReference type="Rhea" id="RHEA-COMP:17339"/>
        <dbReference type="Rhea" id="RHEA-COMP:17340"/>
        <dbReference type="ChEBI" id="CHEBI:33019"/>
        <dbReference type="ChEBI" id="CHEBI:61560"/>
        <dbReference type="ChEBI" id="CHEBI:173112"/>
        <dbReference type="EC" id="2.7.7.7"/>
    </reaction>
</comment>
<evidence type="ECO:0000256" key="6">
    <source>
        <dbReference type="ARBA" id="ARBA00022932"/>
    </source>
</evidence>
<protein>
    <recommendedName>
        <fullName evidence="10 11">DNA polymerase I</fullName>
        <ecNumber evidence="10 11">2.7.7.7</ecNumber>
    </recommendedName>
</protein>
<comment type="function">
    <text evidence="11">In addition to polymerase activity, this DNA polymerase exhibits 5'-3' exonuclease activity.</text>
</comment>
<dbReference type="InterPro" id="IPR029060">
    <property type="entry name" value="PIN-like_dom_sf"/>
</dbReference>
<dbReference type="RefSeq" id="WP_262399324.1">
    <property type="nucleotide sequence ID" value="NZ_JACRTB010000006.1"/>
</dbReference>
<gene>
    <name evidence="11 14" type="primary">polA</name>
    <name evidence="14" type="ORF">H8717_04745</name>
</gene>
<dbReference type="InterPro" id="IPR036279">
    <property type="entry name" value="5-3_exonuclease_C_sf"/>
</dbReference>
<dbReference type="InterPro" id="IPR002298">
    <property type="entry name" value="DNA_polymerase_A"/>
</dbReference>
<comment type="caution">
    <text evidence="14">The sequence shown here is derived from an EMBL/GenBank/DDBJ whole genome shotgun (WGS) entry which is preliminary data.</text>
</comment>
<keyword evidence="3 11" id="KW-0548">Nucleotidyltransferase</keyword>
<dbReference type="EC" id="2.7.7.7" evidence="10 11"/>
<accession>A0ABR7NH46</accession>
<dbReference type="InterPro" id="IPR002421">
    <property type="entry name" value="5-3_exonuclease"/>
</dbReference>
<organism evidence="14 15">
    <name type="scientific">Yanshouia hominis</name>
    <dbReference type="NCBI Taxonomy" id="2763673"/>
    <lineage>
        <taxon>Bacteria</taxon>
        <taxon>Bacillati</taxon>
        <taxon>Bacillota</taxon>
        <taxon>Clostridia</taxon>
        <taxon>Eubacteriales</taxon>
        <taxon>Oscillospiraceae</taxon>
        <taxon>Yanshouia</taxon>
    </lineage>
</organism>
<dbReference type="CDD" id="cd09898">
    <property type="entry name" value="H3TH_53EXO"/>
    <property type="match status" value="1"/>
</dbReference>
<dbReference type="InterPro" id="IPR020046">
    <property type="entry name" value="5-3_exonucl_a-hlix_arch_N"/>
</dbReference>
<reference evidence="14 15" key="1">
    <citation type="submission" date="2020-08" db="EMBL/GenBank/DDBJ databases">
        <title>Genome public.</title>
        <authorList>
            <person name="Liu C."/>
            <person name="Sun Q."/>
        </authorList>
    </citation>
    <scope>NUCLEOTIDE SEQUENCE [LARGE SCALE GENOMIC DNA]</scope>
    <source>
        <strain evidence="14 15">BX1</strain>
    </source>
</reference>
<dbReference type="PANTHER" id="PTHR10133">
    <property type="entry name" value="DNA POLYMERASE I"/>
    <property type="match status" value="1"/>
</dbReference>
<dbReference type="SUPFAM" id="SSF56672">
    <property type="entry name" value="DNA/RNA polymerases"/>
    <property type="match status" value="1"/>
</dbReference>
<keyword evidence="8 11" id="KW-0234">DNA repair</keyword>
<dbReference type="SMART" id="SM00475">
    <property type="entry name" value="53EXOc"/>
    <property type="match status" value="1"/>
</dbReference>
<dbReference type="PRINTS" id="PR00868">
    <property type="entry name" value="DNAPOLI"/>
</dbReference>
<evidence type="ECO:0000313" key="14">
    <source>
        <dbReference type="EMBL" id="MBC8575722.1"/>
    </source>
</evidence>
<dbReference type="Gene3D" id="1.10.150.20">
    <property type="entry name" value="5' to 3' exonuclease, C-terminal subdomain"/>
    <property type="match status" value="2"/>
</dbReference>
<proteinExistence type="inferred from homology"/>
<evidence type="ECO:0000256" key="9">
    <source>
        <dbReference type="ARBA" id="ARBA00049244"/>
    </source>
</evidence>
<dbReference type="Gene3D" id="1.20.1060.10">
    <property type="entry name" value="Taq DNA Polymerase, Chain T, domain 4"/>
    <property type="match status" value="1"/>
</dbReference>